<dbReference type="InterPro" id="IPR027417">
    <property type="entry name" value="P-loop_NTPase"/>
</dbReference>
<dbReference type="RefSeq" id="WP_367183943.1">
    <property type="nucleotide sequence ID" value="NZ_JBFSHR010000056.1"/>
</dbReference>
<name>A0ABV3Y4J6_9ACTN</name>
<protein>
    <submittedName>
        <fullName evidence="7">ATP-binding cassette domain-containing protein</fullName>
    </submittedName>
</protein>
<dbReference type="PANTHER" id="PTHR42711">
    <property type="entry name" value="ABC TRANSPORTER ATP-BINDING PROTEIN"/>
    <property type="match status" value="1"/>
</dbReference>
<organism evidence="7 8">
    <name type="scientific">Ferrimicrobium acidiphilum</name>
    <dbReference type="NCBI Taxonomy" id="121039"/>
    <lineage>
        <taxon>Bacteria</taxon>
        <taxon>Bacillati</taxon>
        <taxon>Actinomycetota</taxon>
        <taxon>Acidimicrobiia</taxon>
        <taxon>Acidimicrobiales</taxon>
        <taxon>Acidimicrobiaceae</taxon>
        <taxon>Ferrimicrobium</taxon>
    </lineage>
</organism>
<dbReference type="EMBL" id="JBFSHR010000056">
    <property type="protein sequence ID" value="MEX6430488.1"/>
    <property type="molecule type" value="Genomic_DNA"/>
</dbReference>
<dbReference type="SUPFAM" id="SSF52540">
    <property type="entry name" value="P-loop containing nucleoside triphosphate hydrolases"/>
    <property type="match status" value="1"/>
</dbReference>
<keyword evidence="3" id="KW-0547">Nucleotide-binding</keyword>
<evidence type="ECO:0000256" key="2">
    <source>
        <dbReference type="ARBA" id="ARBA00022448"/>
    </source>
</evidence>
<proteinExistence type="predicted"/>
<comment type="caution">
    <text evidence="7">The sequence shown here is derived from an EMBL/GenBank/DDBJ whole genome shotgun (WGS) entry which is preliminary data.</text>
</comment>
<gene>
    <name evidence="7" type="ORF">AB6A68_11695</name>
</gene>
<keyword evidence="5" id="KW-0046">Antibiotic resistance</keyword>
<reference evidence="7 8" key="1">
    <citation type="submission" date="2024-07" db="EMBL/GenBank/DDBJ databases">
        <title>Draft Genome Sequence of Ferrimicrobium acidiphilum Strain YE2023, Isolated from a Pulp of Bioleach Reactor.</title>
        <authorList>
            <person name="Elkina Y.A."/>
            <person name="Bulaeva A.G."/>
            <person name="Beletsky A.V."/>
            <person name="Mardanov A.V."/>
        </authorList>
    </citation>
    <scope>NUCLEOTIDE SEQUENCE [LARGE SCALE GENOMIC DNA]</scope>
    <source>
        <strain evidence="7 8">YE2023</strain>
    </source>
</reference>
<sequence length="90" mass="9209">MKPIQGSPVVALCQVAKAFGTVAAVKDVDLSTQPGETVALLGPNGAGKTTTLDIALGLIHADQGELELFGMAPTRAIGAGFVEVFTSDRR</sequence>
<keyword evidence="2" id="KW-0813">Transport</keyword>
<comment type="subcellular location">
    <subcellularLocation>
        <location evidence="1">Cell membrane</location>
        <topology evidence="1">Peripheral membrane protein</topology>
    </subcellularLocation>
</comment>
<evidence type="ECO:0000259" key="6">
    <source>
        <dbReference type="Pfam" id="PF00005"/>
    </source>
</evidence>
<dbReference type="GO" id="GO:0005524">
    <property type="term" value="F:ATP binding"/>
    <property type="evidence" value="ECO:0007669"/>
    <property type="project" value="UniProtKB-KW"/>
</dbReference>
<dbReference type="InterPro" id="IPR003439">
    <property type="entry name" value="ABC_transporter-like_ATP-bd"/>
</dbReference>
<keyword evidence="4 7" id="KW-0067">ATP-binding</keyword>
<evidence type="ECO:0000256" key="4">
    <source>
        <dbReference type="ARBA" id="ARBA00022840"/>
    </source>
</evidence>
<dbReference type="InterPro" id="IPR050763">
    <property type="entry name" value="ABC_transporter_ATP-binding"/>
</dbReference>
<dbReference type="Pfam" id="PF00005">
    <property type="entry name" value="ABC_tran"/>
    <property type="match status" value="1"/>
</dbReference>
<accession>A0ABV3Y4J6</accession>
<keyword evidence="8" id="KW-1185">Reference proteome</keyword>
<evidence type="ECO:0000256" key="5">
    <source>
        <dbReference type="ARBA" id="ARBA00023251"/>
    </source>
</evidence>
<evidence type="ECO:0000313" key="8">
    <source>
        <dbReference type="Proteomes" id="UP001560267"/>
    </source>
</evidence>
<evidence type="ECO:0000256" key="3">
    <source>
        <dbReference type="ARBA" id="ARBA00022741"/>
    </source>
</evidence>
<dbReference type="Gene3D" id="3.40.50.300">
    <property type="entry name" value="P-loop containing nucleotide triphosphate hydrolases"/>
    <property type="match status" value="1"/>
</dbReference>
<evidence type="ECO:0000313" key="7">
    <source>
        <dbReference type="EMBL" id="MEX6430488.1"/>
    </source>
</evidence>
<dbReference type="Proteomes" id="UP001560267">
    <property type="component" value="Unassembled WGS sequence"/>
</dbReference>
<dbReference type="PANTHER" id="PTHR42711:SF17">
    <property type="entry name" value="ABC TRANSPORTER ATP-BINDING PROTEIN"/>
    <property type="match status" value="1"/>
</dbReference>
<evidence type="ECO:0000256" key="1">
    <source>
        <dbReference type="ARBA" id="ARBA00004202"/>
    </source>
</evidence>
<feature type="domain" description="ABC transporter" evidence="6">
    <location>
        <begin position="25"/>
        <end position="73"/>
    </location>
</feature>